<dbReference type="Proteomes" id="UP001218218">
    <property type="component" value="Unassembled WGS sequence"/>
</dbReference>
<sequence length="278" mass="31226">MHGTGPYNSLWREIDTVWRSNPHLRELNRLKMQERSQKTPMGHAPPSKNTTGIICFCGIPHLQGPGSDFSYHYRNFRGITETDIAHSDFARQDSGGPLTTQSSEHNIAADSVDDVDHSPDERIAVEALALMAEGGHTARSQGSQQGSTATMPRGQQATASEVVVRVLTSVVQLNEGSFTPTTPLEEHSWVRRDFWFQGDYVEYKAFTYIKCWSWGVYTSTAGTTMNQFEVHESTKPMSSKKRIAGNVIPGAELAAISKMFSVWRVWRQTSQRRHHARM</sequence>
<evidence type="ECO:0000313" key="3">
    <source>
        <dbReference type="Proteomes" id="UP001218218"/>
    </source>
</evidence>
<evidence type="ECO:0000313" key="2">
    <source>
        <dbReference type="EMBL" id="KAJ7358560.1"/>
    </source>
</evidence>
<comment type="caution">
    <text evidence="2">The sequence shown here is derived from an EMBL/GenBank/DDBJ whole genome shotgun (WGS) entry which is preliminary data.</text>
</comment>
<gene>
    <name evidence="2" type="ORF">DFH08DRAFT_1043701</name>
</gene>
<feature type="compositionally biased region" description="Polar residues" evidence="1">
    <location>
        <begin position="138"/>
        <end position="155"/>
    </location>
</feature>
<dbReference type="EMBL" id="JARIHO010000007">
    <property type="protein sequence ID" value="KAJ7358560.1"/>
    <property type="molecule type" value="Genomic_DNA"/>
</dbReference>
<keyword evidence="3" id="KW-1185">Reference proteome</keyword>
<organism evidence="2 3">
    <name type="scientific">Mycena albidolilacea</name>
    <dbReference type="NCBI Taxonomy" id="1033008"/>
    <lineage>
        <taxon>Eukaryota</taxon>
        <taxon>Fungi</taxon>
        <taxon>Dikarya</taxon>
        <taxon>Basidiomycota</taxon>
        <taxon>Agaricomycotina</taxon>
        <taxon>Agaricomycetes</taxon>
        <taxon>Agaricomycetidae</taxon>
        <taxon>Agaricales</taxon>
        <taxon>Marasmiineae</taxon>
        <taxon>Mycenaceae</taxon>
        <taxon>Mycena</taxon>
    </lineage>
</organism>
<accession>A0AAD7AH80</accession>
<proteinExistence type="predicted"/>
<feature type="region of interest" description="Disordered" evidence="1">
    <location>
        <begin position="134"/>
        <end position="155"/>
    </location>
</feature>
<name>A0AAD7AH80_9AGAR</name>
<protein>
    <submittedName>
        <fullName evidence="2">Uncharacterized protein</fullName>
    </submittedName>
</protein>
<reference evidence="2" key="1">
    <citation type="submission" date="2023-03" db="EMBL/GenBank/DDBJ databases">
        <title>Massive genome expansion in bonnet fungi (Mycena s.s.) driven by repeated elements and novel gene families across ecological guilds.</title>
        <authorList>
            <consortium name="Lawrence Berkeley National Laboratory"/>
            <person name="Harder C.B."/>
            <person name="Miyauchi S."/>
            <person name="Viragh M."/>
            <person name="Kuo A."/>
            <person name="Thoen E."/>
            <person name="Andreopoulos B."/>
            <person name="Lu D."/>
            <person name="Skrede I."/>
            <person name="Drula E."/>
            <person name="Henrissat B."/>
            <person name="Morin E."/>
            <person name="Kohler A."/>
            <person name="Barry K."/>
            <person name="LaButti K."/>
            <person name="Morin E."/>
            <person name="Salamov A."/>
            <person name="Lipzen A."/>
            <person name="Mereny Z."/>
            <person name="Hegedus B."/>
            <person name="Baldrian P."/>
            <person name="Stursova M."/>
            <person name="Weitz H."/>
            <person name="Taylor A."/>
            <person name="Grigoriev I.V."/>
            <person name="Nagy L.G."/>
            <person name="Martin F."/>
            <person name="Kauserud H."/>
        </authorList>
    </citation>
    <scope>NUCLEOTIDE SEQUENCE</scope>
    <source>
        <strain evidence="2">CBHHK002</strain>
    </source>
</reference>
<dbReference type="AlphaFoldDB" id="A0AAD7AH80"/>
<evidence type="ECO:0000256" key="1">
    <source>
        <dbReference type="SAM" id="MobiDB-lite"/>
    </source>
</evidence>